<evidence type="ECO:0000313" key="1">
    <source>
        <dbReference type="EMBL" id="VDP80251.1"/>
    </source>
</evidence>
<dbReference type="WBParaSite" id="ECPE_0000714601-mRNA-1">
    <property type="protein sequence ID" value="ECPE_0000714601-mRNA-1"/>
    <property type="gene ID" value="ECPE_0000714601"/>
</dbReference>
<protein>
    <submittedName>
        <fullName evidence="3">SHSP domain-containing protein</fullName>
    </submittedName>
</protein>
<dbReference type="AlphaFoldDB" id="A0A183AJJ6"/>
<name>A0A183AJJ6_9TREM</name>
<evidence type="ECO:0000313" key="3">
    <source>
        <dbReference type="WBParaSite" id="ECPE_0000714601-mRNA-1"/>
    </source>
</evidence>
<organism evidence="3">
    <name type="scientific">Echinostoma caproni</name>
    <dbReference type="NCBI Taxonomy" id="27848"/>
    <lineage>
        <taxon>Eukaryota</taxon>
        <taxon>Metazoa</taxon>
        <taxon>Spiralia</taxon>
        <taxon>Lophotrochozoa</taxon>
        <taxon>Platyhelminthes</taxon>
        <taxon>Trematoda</taxon>
        <taxon>Digenea</taxon>
        <taxon>Plagiorchiida</taxon>
        <taxon>Echinostomata</taxon>
        <taxon>Echinostomatoidea</taxon>
        <taxon>Echinostomatidae</taxon>
        <taxon>Echinostoma</taxon>
    </lineage>
</organism>
<dbReference type="Proteomes" id="UP000272942">
    <property type="component" value="Unassembled WGS sequence"/>
</dbReference>
<proteinExistence type="predicted"/>
<sequence>MSNSLCELIALQLAEIGDQMNKELHLYRGQLSSPNCPEMGYNEHALEAEDGTAPVHSDIRKYTVDVNIEFRSSGEKLILFTKSRDGYVIPREHDGVLQP</sequence>
<dbReference type="EMBL" id="UZAN01044205">
    <property type="protein sequence ID" value="VDP80251.1"/>
    <property type="molecule type" value="Genomic_DNA"/>
</dbReference>
<gene>
    <name evidence="1" type="ORF">ECPE_LOCUS7131</name>
</gene>
<reference evidence="1 2" key="2">
    <citation type="submission" date="2018-11" db="EMBL/GenBank/DDBJ databases">
        <authorList>
            <consortium name="Pathogen Informatics"/>
        </authorList>
    </citation>
    <scope>NUCLEOTIDE SEQUENCE [LARGE SCALE GENOMIC DNA]</scope>
    <source>
        <strain evidence="1 2">Egypt</strain>
    </source>
</reference>
<reference evidence="3" key="1">
    <citation type="submission" date="2016-06" db="UniProtKB">
        <authorList>
            <consortium name="WormBaseParasite"/>
        </authorList>
    </citation>
    <scope>IDENTIFICATION</scope>
</reference>
<accession>A0A183AJJ6</accession>
<evidence type="ECO:0000313" key="2">
    <source>
        <dbReference type="Proteomes" id="UP000272942"/>
    </source>
</evidence>
<keyword evidence="2" id="KW-1185">Reference proteome</keyword>